<name>A0AAN5DEC8_9BILA</name>
<reference evidence="2" key="1">
    <citation type="submission" date="2022-10" db="EMBL/GenBank/DDBJ databases">
        <title>Genome assembly of Pristionchus species.</title>
        <authorList>
            <person name="Yoshida K."/>
            <person name="Sommer R.J."/>
        </authorList>
    </citation>
    <scope>NUCLEOTIDE SEQUENCE [LARGE SCALE GENOMIC DNA]</scope>
    <source>
        <strain evidence="2">RS5460</strain>
    </source>
</reference>
<dbReference type="EMBL" id="BTRK01000006">
    <property type="protein sequence ID" value="GMR61594.1"/>
    <property type="molecule type" value="Genomic_DNA"/>
</dbReference>
<protein>
    <recommendedName>
        <fullName evidence="3">F-box domain-containing protein</fullName>
    </recommendedName>
</protein>
<comment type="caution">
    <text evidence="1">The sequence shown here is derived from an EMBL/GenBank/DDBJ whole genome shotgun (WGS) entry which is preliminary data.</text>
</comment>
<accession>A0AAN5DEC8</accession>
<dbReference type="Proteomes" id="UP001328107">
    <property type="component" value="Unassembled WGS sequence"/>
</dbReference>
<keyword evidence="2" id="KW-1185">Reference proteome</keyword>
<evidence type="ECO:0000313" key="2">
    <source>
        <dbReference type="Proteomes" id="UP001328107"/>
    </source>
</evidence>
<evidence type="ECO:0008006" key="3">
    <source>
        <dbReference type="Google" id="ProtNLM"/>
    </source>
</evidence>
<organism evidence="1 2">
    <name type="scientific">Pristionchus mayeri</name>
    <dbReference type="NCBI Taxonomy" id="1317129"/>
    <lineage>
        <taxon>Eukaryota</taxon>
        <taxon>Metazoa</taxon>
        <taxon>Ecdysozoa</taxon>
        <taxon>Nematoda</taxon>
        <taxon>Chromadorea</taxon>
        <taxon>Rhabditida</taxon>
        <taxon>Rhabditina</taxon>
        <taxon>Diplogasteromorpha</taxon>
        <taxon>Diplogasteroidea</taxon>
        <taxon>Neodiplogasteridae</taxon>
        <taxon>Pristionchus</taxon>
    </lineage>
</organism>
<feature type="non-terminal residue" evidence="1">
    <location>
        <position position="1"/>
    </location>
</feature>
<sequence>HFSSRCHPYAGASSEDLDLESMANLETLPPELLWKILHFAPGSVFDLRLTSKTLKYRVEEYALQRDYIIEKLIILDKNYRIIGTSAEYVAISEGERVQAHGKRLRTTPETSRASIQFEEAQKMQQ</sequence>
<gene>
    <name evidence="1" type="ORF">PMAYCL1PPCAC_31789</name>
</gene>
<proteinExistence type="predicted"/>
<evidence type="ECO:0000313" key="1">
    <source>
        <dbReference type="EMBL" id="GMR61594.1"/>
    </source>
</evidence>
<dbReference type="AlphaFoldDB" id="A0AAN5DEC8"/>